<keyword evidence="2" id="KW-1003">Cell membrane</keyword>
<dbReference type="InterPro" id="IPR013525">
    <property type="entry name" value="ABC2_TM"/>
</dbReference>
<feature type="transmembrane region" description="Helical" evidence="6">
    <location>
        <begin position="363"/>
        <end position="382"/>
    </location>
</feature>
<evidence type="ECO:0000313" key="8">
    <source>
        <dbReference type="EMBL" id="KUG53838.1"/>
    </source>
</evidence>
<feature type="transmembrane region" description="Helical" evidence="6">
    <location>
        <begin position="305"/>
        <end position="325"/>
    </location>
</feature>
<evidence type="ECO:0000259" key="7">
    <source>
        <dbReference type="Pfam" id="PF12698"/>
    </source>
</evidence>
<evidence type="ECO:0000313" key="9">
    <source>
        <dbReference type="Proteomes" id="UP000053512"/>
    </source>
</evidence>
<organism evidence="8 9">
    <name type="scientific">Kocuria rosea subsp. polaris</name>
    <dbReference type="NCBI Taxonomy" id="136273"/>
    <lineage>
        <taxon>Bacteria</taxon>
        <taxon>Bacillati</taxon>
        <taxon>Actinomycetota</taxon>
        <taxon>Actinomycetes</taxon>
        <taxon>Micrococcales</taxon>
        <taxon>Micrococcaceae</taxon>
        <taxon>Kocuria</taxon>
    </lineage>
</organism>
<dbReference type="Pfam" id="PF12698">
    <property type="entry name" value="ABC2_membrane_3"/>
    <property type="match status" value="1"/>
</dbReference>
<dbReference type="EMBL" id="LQBK01000037">
    <property type="protein sequence ID" value="KUG53838.1"/>
    <property type="molecule type" value="Genomic_DNA"/>
</dbReference>
<dbReference type="Proteomes" id="UP000053512">
    <property type="component" value="Unassembled WGS sequence"/>
</dbReference>
<feature type="transmembrane region" description="Helical" evidence="6">
    <location>
        <begin position="274"/>
        <end position="299"/>
    </location>
</feature>
<feature type="transmembrane region" description="Helical" evidence="6">
    <location>
        <begin position="228"/>
        <end position="253"/>
    </location>
</feature>
<evidence type="ECO:0000256" key="1">
    <source>
        <dbReference type="ARBA" id="ARBA00004651"/>
    </source>
</evidence>
<dbReference type="PANTHER" id="PTHR30294">
    <property type="entry name" value="MEMBRANE COMPONENT OF ABC TRANSPORTER YHHJ-RELATED"/>
    <property type="match status" value="1"/>
</dbReference>
<feature type="domain" description="ABC-2 type transporter transmembrane" evidence="7">
    <location>
        <begin position="21"/>
        <end position="378"/>
    </location>
</feature>
<keyword evidence="5 6" id="KW-0472">Membrane</keyword>
<comment type="caution">
    <text evidence="8">The sequence shown here is derived from an EMBL/GenBank/DDBJ whole genome shotgun (WGS) entry which is preliminary data.</text>
</comment>
<comment type="subcellular location">
    <subcellularLocation>
        <location evidence="1">Cell membrane</location>
        <topology evidence="1">Multi-pass membrane protein</topology>
    </subcellularLocation>
</comment>
<gene>
    <name evidence="8" type="ORF">AVL61_14980</name>
</gene>
<sequence>MGQHNLSTVVGFEFLRTVRKRGFWIAVLAVPAVIAIIFALSFTSNTSISNSSQAQAEAELTFAYTDPSGTIPDELAAAYGGEVATNPDAAIEAVQTGELDAYFAYPVDPAAEPIEVTGADRGLFDNGAYEAVAASLLTTAAQAQIGDPGLAAAAAGDLEVESTIFRDGEVTGGFTEAIAPLGLLVVFFLVIVMLSNQMLNSTLEEKENRVTEMILTTVNPTTLVLGKILAVFAVGAVQILVLLAPVVIGYVFFRDRMNIPDLDLSRLPLDAGTMVVAVLLLIGGFVLFTGVLVAIGAIMPTAKDAGVIFGPLIFSMFIPFYAISLTISDPDALIVQVFTFFPLTAPVTAMLRNGFGTLDPLTAGIVIAELFVFGILVLRVAVQLFRYGSIAYTDKLNPRTVLGRRRPATAKN</sequence>
<accession>A0A0W8I6Z4</accession>
<protein>
    <submittedName>
        <fullName evidence="8">Sodium transporter</fullName>
    </submittedName>
</protein>
<keyword evidence="4 6" id="KW-1133">Transmembrane helix</keyword>
<dbReference type="GO" id="GO:0140359">
    <property type="term" value="F:ABC-type transporter activity"/>
    <property type="evidence" value="ECO:0007669"/>
    <property type="project" value="InterPro"/>
</dbReference>
<evidence type="ECO:0000256" key="6">
    <source>
        <dbReference type="SAM" id="Phobius"/>
    </source>
</evidence>
<dbReference type="PANTHER" id="PTHR30294:SF29">
    <property type="entry name" value="MULTIDRUG ABC TRANSPORTER PERMEASE YBHS-RELATED"/>
    <property type="match status" value="1"/>
</dbReference>
<dbReference type="AlphaFoldDB" id="A0A0W8I6Z4"/>
<feature type="transmembrane region" description="Helical" evidence="6">
    <location>
        <begin position="332"/>
        <end position="351"/>
    </location>
</feature>
<evidence type="ECO:0000256" key="3">
    <source>
        <dbReference type="ARBA" id="ARBA00022692"/>
    </source>
</evidence>
<evidence type="ECO:0000256" key="5">
    <source>
        <dbReference type="ARBA" id="ARBA00023136"/>
    </source>
</evidence>
<evidence type="ECO:0000256" key="2">
    <source>
        <dbReference type="ARBA" id="ARBA00022475"/>
    </source>
</evidence>
<reference evidence="9" key="1">
    <citation type="submission" date="2015-12" db="EMBL/GenBank/DDBJ databases">
        <authorList>
            <person name="Nair G.R."/>
            <person name="Kaur G."/>
            <person name="Mayilraj S."/>
        </authorList>
    </citation>
    <scope>NUCLEOTIDE SEQUENCE [LARGE SCALE GENOMIC DNA]</scope>
    <source>
        <strain evidence="9">CD08_4</strain>
    </source>
</reference>
<dbReference type="GO" id="GO:0005886">
    <property type="term" value="C:plasma membrane"/>
    <property type="evidence" value="ECO:0007669"/>
    <property type="project" value="UniProtKB-SubCell"/>
</dbReference>
<feature type="transmembrane region" description="Helical" evidence="6">
    <location>
        <begin position="22"/>
        <end position="42"/>
    </location>
</feature>
<keyword evidence="3 6" id="KW-0812">Transmembrane</keyword>
<evidence type="ECO:0000256" key="4">
    <source>
        <dbReference type="ARBA" id="ARBA00022989"/>
    </source>
</evidence>
<dbReference type="InterPro" id="IPR051449">
    <property type="entry name" value="ABC-2_transporter_component"/>
</dbReference>
<proteinExistence type="predicted"/>
<dbReference type="RefSeq" id="WP_058874860.1">
    <property type="nucleotide sequence ID" value="NZ_LQBK01000037.1"/>
</dbReference>
<feature type="transmembrane region" description="Helical" evidence="6">
    <location>
        <begin position="174"/>
        <end position="194"/>
    </location>
</feature>
<name>A0A0W8I6Z4_KOCRO</name>